<dbReference type="AlphaFoldDB" id="A0AA88DFR1"/>
<feature type="compositionally biased region" description="Basic and acidic residues" evidence="1">
    <location>
        <begin position="174"/>
        <end position="183"/>
    </location>
</feature>
<evidence type="ECO:0000256" key="1">
    <source>
        <dbReference type="SAM" id="MobiDB-lite"/>
    </source>
</evidence>
<sequence length="989" mass="109684">MDVLSSDPVYGKKTITKCLSTQDKQKVVESTKLIVRNQEPIFPIRSILKNHTSGEHKSTNQNVQCGNEANSCSIQLSERHVRFSGKDDILGPNKKDFCSSEQNVGNLLSDGLAASPEKVQSAENSTVAMEVNRSQNDALMGLDYGTEVQSMIAREQPADSPFVEIPSSPRLPRTTREKTELFPEKSTVTQEGALFDNNLHRFDQGYASLAQRPTFTGSSALFPTFGGSCGNTQIGGSVSSSFNSSGRLINHGQDPIYRVTEHNPRENASRFSQPLSCFSANETANSWLQFPSQPPEEFVHAHTLQCRPFSHLPPMDLIGGLCSFPEWKQKSVALRERSRDEDFFGLPLNSQGELIQSSSRGKGLFDELRETNITGPSSSFFPAHSLIQPRCTEDYLSVSNKHFVEREFPSDRGNLFLGQNYLKENPSLQVPARFGVTCWESPGSADIHQLDFERRSNRSLRPLDADLNLVSISLDGSRTYDQLPNQKIGDMIHPKENSGKISLNTGQPTMRLMGKDVPIGKSSIEMQGFEDGKVWTDKEIIVENCTSGSRLDNSLARRNFQEWIPQMSGGKNKETLAQSLEIEREKSAQNLLLIKGLGSSFSHPYLDWQANASFESSSLVANRNPSSNIFPFANLPTSSRIFSGAPNFQDFFVSEDEPLRLGSQLPLLSTPRNSCEHMHWRPAELTHRQNLPHFPKPAGFEFPFLDPDSRVNVQSSWFQNSKSLPPWLLHAKQQGKTPMISSQQGPSVASKHHQCISSSTNILNTPSIYHSAEACSYSCSPGTSHLQLNGSLGSATIVIPPLVPVISGVKPASTVNTGFRNRMKVKERLKSKSLGVKDLYPCKKTNKRLITKSLDLEKPTRILNLERQEKLSALTRCTVQNLNSEIQCDMMVDHDLHSNTIKEIGLECQHIETQNIGIGIAGNEPSRVDVMARSGPIKLSAGAKHILKPNQSMDLDNFVPIHSTIPFALATNVGRVPESQKKPAKVYRF</sequence>
<keyword evidence="3" id="KW-1185">Reference proteome</keyword>
<dbReference type="Proteomes" id="UP001187192">
    <property type="component" value="Unassembled WGS sequence"/>
</dbReference>
<dbReference type="PANTHER" id="PTHR36892:SF1">
    <property type="entry name" value="OS05G0518200 PROTEIN"/>
    <property type="match status" value="1"/>
</dbReference>
<accession>A0AA88DFR1</accession>
<comment type="caution">
    <text evidence="2">The sequence shown here is derived from an EMBL/GenBank/DDBJ whole genome shotgun (WGS) entry which is preliminary data.</text>
</comment>
<dbReference type="PANTHER" id="PTHR36892">
    <property type="entry name" value="OS01G0201800 PROTEIN"/>
    <property type="match status" value="1"/>
</dbReference>
<feature type="region of interest" description="Disordered" evidence="1">
    <location>
        <begin position="160"/>
        <end position="183"/>
    </location>
</feature>
<proteinExistence type="predicted"/>
<gene>
    <name evidence="2" type="ORF">TIFTF001_023996</name>
</gene>
<dbReference type="EMBL" id="BTGU01000054">
    <property type="protein sequence ID" value="GMN54881.1"/>
    <property type="molecule type" value="Genomic_DNA"/>
</dbReference>
<protein>
    <submittedName>
        <fullName evidence="2">Uncharacterized protein</fullName>
    </submittedName>
</protein>
<evidence type="ECO:0000313" key="3">
    <source>
        <dbReference type="Proteomes" id="UP001187192"/>
    </source>
</evidence>
<organism evidence="2 3">
    <name type="scientific">Ficus carica</name>
    <name type="common">Common fig</name>
    <dbReference type="NCBI Taxonomy" id="3494"/>
    <lineage>
        <taxon>Eukaryota</taxon>
        <taxon>Viridiplantae</taxon>
        <taxon>Streptophyta</taxon>
        <taxon>Embryophyta</taxon>
        <taxon>Tracheophyta</taxon>
        <taxon>Spermatophyta</taxon>
        <taxon>Magnoliopsida</taxon>
        <taxon>eudicotyledons</taxon>
        <taxon>Gunneridae</taxon>
        <taxon>Pentapetalae</taxon>
        <taxon>rosids</taxon>
        <taxon>fabids</taxon>
        <taxon>Rosales</taxon>
        <taxon>Moraceae</taxon>
        <taxon>Ficeae</taxon>
        <taxon>Ficus</taxon>
    </lineage>
</organism>
<name>A0AA88DFR1_FICCA</name>
<evidence type="ECO:0000313" key="2">
    <source>
        <dbReference type="EMBL" id="GMN54881.1"/>
    </source>
</evidence>
<reference evidence="2" key="1">
    <citation type="submission" date="2023-07" db="EMBL/GenBank/DDBJ databases">
        <title>draft genome sequence of fig (Ficus carica).</title>
        <authorList>
            <person name="Takahashi T."/>
            <person name="Nishimura K."/>
        </authorList>
    </citation>
    <scope>NUCLEOTIDE SEQUENCE</scope>
</reference>